<feature type="domain" description="Pyrrolo-quinoline quinone repeat" evidence="1">
    <location>
        <begin position="1110"/>
        <end position="1235"/>
    </location>
</feature>
<dbReference type="EMBL" id="BJWG01000012">
    <property type="protein sequence ID" value="GEL95863.1"/>
    <property type="molecule type" value="Genomic_DNA"/>
</dbReference>
<name>A0A511JDQ9_9CELL</name>
<dbReference type="SUPFAM" id="SSF50998">
    <property type="entry name" value="Quinoprotein alcohol dehydrogenase-like"/>
    <property type="match status" value="2"/>
</dbReference>
<reference evidence="2 3" key="1">
    <citation type="submission" date="2019-07" db="EMBL/GenBank/DDBJ databases">
        <title>Whole genome shotgun sequence of Cellulomonas composti NBRC 100758.</title>
        <authorList>
            <person name="Hosoyama A."/>
            <person name="Uohara A."/>
            <person name="Ohji S."/>
            <person name="Ichikawa N."/>
        </authorList>
    </citation>
    <scope>NUCLEOTIDE SEQUENCE [LARGE SCALE GENOMIC DNA]</scope>
    <source>
        <strain evidence="2 3">NBRC 100758</strain>
    </source>
</reference>
<evidence type="ECO:0000313" key="3">
    <source>
        <dbReference type="Proteomes" id="UP000321720"/>
    </source>
</evidence>
<feature type="domain" description="Pyrrolo-quinoline quinone repeat" evidence="1">
    <location>
        <begin position="888"/>
        <end position="1039"/>
    </location>
</feature>
<evidence type="ECO:0000313" key="2">
    <source>
        <dbReference type="EMBL" id="GEL95863.1"/>
    </source>
</evidence>
<dbReference type="Pfam" id="PF13360">
    <property type="entry name" value="PQQ_2"/>
    <property type="match status" value="3"/>
</dbReference>
<dbReference type="SMART" id="SM00564">
    <property type="entry name" value="PQQ"/>
    <property type="match status" value="8"/>
</dbReference>
<dbReference type="InterPro" id="IPR002372">
    <property type="entry name" value="PQQ_rpt_dom"/>
</dbReference>
<dbReference type="Proteomes" id="UP000321720">
    <property type="component" value="Unassembled WGS sequence"/>
</dbReference>
<dbReference type="PANTHER" id="PTHR34512:SF30">
    <property type="entry name" value="OUTER MEMBRANE PROTEIN ASSEMBLY FACTOR BAMB"/>
    <property type="match status" value="1"/>
</dbReference>
<dbReference type="InterPro" id="IPR011047">
    <property type="entry name" value="Quinoprotein_ADH-like_sf"/>
</dbReference>
<organism evidence="2 3">
    <name type="scientific">Cellulomonas composti</name>
    <dbReference type="NCBI Taxonomy" id="266130"/>
    <lineage>
        <taxon>Bacteria</taxon>
        <taxon>Bacillati</taxon>
        <taxon>Actinomycetota</taxon>
        <taxon>Actinomycetes</taxon>
        <taxon>Micrococcales</taxon>
        <taxon>Cellulomonadaceae</taxon>
        <taxon>Cellulomonas</taxon>
    </lineage>
</organism>
<dbReference type="GO" id="GO:0005975">
    <property type="term" value="P:carbohydrate metabolic process"/>
    <property type="evidence" value="ECO:0007669"/>
    <property type="project" value="UniProtKB-ARBA"/>
</dbReference>
<dbReference type="GO" id="GO:0005509">
    <property type="term" value="F:calcium ion binding"/>
    <property type="evidence" value="ECO:0007669"/>
    <property type="project" value="InterPro"/>
</dbReference>
<sequence length="1240" mass="127155">MLLATVGAGAPAGATAPAAKVATSLTATISASTVAYDGTIKLTGKLTRSSGAALSGKKVSLYGRAPLTTTWKLVTSATTSSTGTYSFTRSALRAAQQFRTTFAGDTGFTAATSPTRMVRVTAPFLSSTVTPSDATVRLGSTVTWTVRTATALSGSSAEVQAYSGGSWGTVASAPVRPNGSVAIPFTVYYPKATPYRVRLPEVYGVLETAASPSRKIAAKTATITTTSLPTATMHAPYTATVKASYVLAPLTWSVEGDLPPGLTFSKGKLTGTPTSAGTWPITVTLGDSSGYTDSAQLDVVVVEPATPVILDADLPQAVRGLQLAYPVQAVGGHGARTWSRTAGTLPAGITLRPDGTLVGTPTADGTSTFTLRVEDAEGASASAALSLTVVAPVDWLHPEVGPAGASTTTDGVIRPSDLARLRVEQTRAPSAATAVAGGVLYTSGQFETSQVYGLIASSLSTGEELWRAPVLTTYGQSVDCTEIFVTAALVICQTQGAVVAFDRGGDHDVAWSTLDTEELTTQTAVVVGDRLIAAHGAGSTWSLRAWSLATGVQLWQRPLGDMYPSDIASDGTRVFVSFWDAPMRTFAVGGTGTPGWTAGTDVQQVLVVGGDVITSEQLPSGATSVVRRSAATGAVVWSTTPSRPVYLDLAADATNVYVPTAQFSEWGGAYDTGVIALRLTDGTQRWVMDTWQQVWGGITVAPGVVWVHTSGLIREQGESQLYAVDPATGAVLRQIAIPGPTYLQPIVADGKVLARYWSGMQVLSINAPLPVLPLQLLSPAWTGTAYSTDLAASGGTGSRTWALTSGSLPAGLTLTSGGRISGTPATAGSSSFVVRVTDAAGRTASRPMALAVRTAATSTWVTGGGGATRSGFAASEAAVNVDAMAGFAQRWRSQAFEQPSGNPHGWRGGEVVVDATRVLDLGQDGSLRLFPTSGTGAVAPTWTASVPGGLDGEIFAGTPTLSGSSVIALTNRSRVVVLDAATGASSWSTLLPAESPADGTGSVLPVGGRLVVHVGKNVYALSAGTHAVVWTAPVPANSGYDGFDLATDGTRLFGYDKCDLVALDAATGARVWTKRFGYPGSSCTSAGYESPYVAPVVADGVVYGTGLEGITAFDPATGAVLWQTREPTFFAPAVSERWIALTSIDGGVVLVDRTTGASVLRSATSLGASTAPVLVGDAVVVRDNSGRLVALDIATLQTQWSSPALPAGLWGQSASHSRPSVAGGRIWAYANDGSIRAYGG</sequence>
<keyword evidence="3" id="KW-1185">Reference proteome</keyword>
<dbReference type="SUPFAM" id="SSF49313">
    <property type="entry name" value="Cadherin-like"/>
    <property type="match status" value="3"/>
</dbReference>
<dbReference type="InterPro" id="IPR013783">
    <property type="entry name" value="Ig-like_fold"/>
</dbReference>
<dbReference type="Pfam" id="PF05345">
    <property type="entry name" value="He_PIG"/>
    <property type="match status" value="3"/>
</dbReference>
<dbReference type="AlphaFoldDB" id="A0A511JDQ9"/>
<dbReference type="PANTHER" id="PTHR34512">
    <property type="entry name" value="CELL SURFACE PROTEIN"/>
    <property type="match status" value="1"/>
</dbReference>
<dbReference type="InterPro" id="IPR018391">
    <property type="entry name" value="PQQ_b-propeller_rpt"/>
</dbReference>
<dbReference type="Gene3D" id="2.40.128.630">
    <property type="match status" value="1"/>
</dbReference>
<proteinExistence type="predicted"/>
<accession>A0A511JDQ9</accession>
<dbReference type="Gene3D" id="2.60.40.10">
    <property type="entry name" value="Immunoglobulins"/>
    <property type="match status" value="3"/>
</dbReference>
<dbReference type="Gene3D" id="2.130.10.10">
    <property type="entry name" value="YVTN repeat-like/Quinoprotein amine dehydrogenase"/>
    <property type="match status" value="3"/>
</dbReference>
<dbReference type="InterPro" id="IPR015919">
    <property type="entry name" value="Cadherin-like_sf"/>
</dbReference>
<gene>
    <name evidence="2" type="ORF">CCO02nite_25210</name>
</gene>
<protein>
    <recommendedName>
        <fullName evidence="1">Pyrrolo-quinoline quinone repeat domain-containing protein</fullName>
    </recommendedName>
</protein>
<dbReference type="GO" id="GO:0016020">
    <property type="term" value="C:membrane"/>
    <property type="evidence" value="ECO:0007669"/>
    <property type="project" value="InterPro"/>
</dbReference>
<dbReference type="InterPro" id="IPR015943">
    <property type="entry name" value="WD40/YVTN_repeat-like_dom_sf"/>
</dbReference>
<feature type="domain" description="Pyrrolo-quinoline quinone repeat" evidence="1">
    <location>
        <begin position="544"/>
        <end position="755"/>
    </location>
</feature>
<evidence type="ECO:0000259" key="1">
    <source>
        <dbReference type="Pfam" id="PF13360"/>
    </source>
</evidence>
<comment type="caution">
    <text evidence="2">The sequence shown here is derived from an EMBL/GenBank/DDBJ whole genome shotgun (WGS) entry which is preliminary data.</text>
</comment>